<dbReference type="OrthoDB" id="3231188at2759"/>
<dbReference type="Proteomes" id="UP000076871">
    <property type="component" value="Unassembled WGS sequence"/>
</dbReference>
<evidence type="ECO:0000313" key="4">
    <source>
        <dbReference type="Proteomes" id="UP000076871"/>
    </source>
</evidence>
<evidence type="ECO:0000256" key="2">
    <source>
        <dbReference type="SAM" id="MobiDB-lite"/>
    </source>
</evidence>
<dbReference type="RefSeq" id="XP_040765607.1">
    <property type="nucleotide sequence ID" value="XM_040906950.1"/>
</dbReference>
<dbReference type="AlphaFoldDB" id="A0A165EVS0"/>
<sequence>MPERFNPASTTVMPVIEGCMLTNLLKNATGDEENSEKTQCMRSRKSDALWLRNRHRMHVHELAREKAVGGKENSEKTRCMGSGKSDTLWLCNRCRMHGACAQTHSRRGPVTRRTQRRCSAWGVESQTCYGYAIATGCMHTNLLEKATGDEENSGKTWRMRSRKSDALWLHNRRRMHVHELTHEKAAGGEENSEKTRCMRSGKSDALRLRNRRSRETLLTEMHFICSYHGQFRLTLMYQNVFKDAMQAVGNVMGLINSIITADRTSLSCLKTSLLDEDEGSDIESSFFDEEYRSADNEPDGRQEHQDPLIMPEDNATIEDFRATNVFGQALRDLQLRYVSLQQQMQKLKAHNTQLKIKCSKRGAHANRDTQSKVVVKYDTNIRALGRCFGVTVWSWVPPAAWSYTEHPAIDPGDADQFTNQTTRVMALSAEMFDFLDFQAAFNFGVGQGKATTIGNVRLSAGEIFGLPQEWFSSTYDRASNLDLQRLLKGNGDKYLLLTPVLFPAEVSQIIKIALFGRNALHSGRRSGPKTSGENWQITSTTPHMVAWAANLVDTQYNPKGARSGIDYLGNFDRYLQLLLSLDLARLKSLLAFLNVLIFSDKASVVHNETEDDTDLDVIAQEMNACAITMTRNPVPVAPLTHTTVTDEHGSFFTNTITRTMALAHTVSPHAAINYVAAIPRARSVPDHHATAVEADPAAHTPFTSAMRPHLSHPQMETPLTVVQTLSLAPGSSSHVNYPGTESTVEQQLPTAFQKLNVQDSIVQMPRAGAEVKMNLPK</sequence>
<dbReference type="EMBL" id="KV427617">
    <property type="protein sequence ID" value="KZT07867.1"/>
    <property type="molecule type" value="Genomic_DNA"/>
</dbReference>
<dbReference type="InParanoid" id="A0A165EVS0"/>
<dbReference type="STRING" id="1314785.A0A165EVS0"/>
<evidence type="ECO:0000313" key="3">
    <source>
        <dbReference type="EMBL" id="KZT07867.1"/>
    </source>
</evidence>
<gene>
    <name evidence="3" type="ORF">LAESUDRAFT_713201</name>
</gene>
<name>A0A165EVS0_9APHY</name>
<organism evidence="3 4">
    <name type="scientific">Laetiporus sulphureus 93-53</name>
    <dbReference type="NCBI Taxonomy" id="1314785"/>
    <lineage>
        <taxon>Eukaryota</taxon>
        <taxon>Fungi</taxon>
        <taxon>Dikarya</taxon>
        <taxon>Basidiomycota</taxon>
        <taxon>Agaricomycotina</taxon>
        <taxon>Agaricomycetes</taxon>
        <taxon>Polyporales</taxon>
        <taxon>Laetiporus</taxon>
    </lineage>
</organism>
<keyword evidence="4" id="KW-1185">Reference proteome</keyword>
<reference evidence="3 4" key="1">
    <citation type="journal article" date="2016" name="Mol. Biol. Evol.">
        <title>Comparative Genomics of Early-Diverging Mushroom-Forming Fungi Provides Insights into the Origins of Lignocellulose Decay Capabilities.</title>
        <authorList>
            <person name="Nagy L.G."/>
            <person name="Riley R."/>
            <person name="Tritt A."/>
            <person name="Adam C."/>
            <person name="Daum C."/>
            <person name="Floudas D."/>
            <person name="Sun H."/>
            <person name="Yadav J.S."/>
            <person name="Pangilinan J."/>
            <person name="Larsson K.H."/>
            <person name="Matsuura K."/>
            <person name="Barry K."/>
            <person name="Labutti K."/>
            <person name="Kuo R."/>
            <person name="Ohm R.A."/>
            <person name="Bhattacharya S.S."/>
            <person name="Shirouzu T."/>
            <person name="Yoshinaga Y."/>
            <person name="Martin F.M."/>
            <person name="Grigoriev I.V."/>
            <person name="Hibbett D.S."/>
        </authorList>
    </citation>
    <scope>NUCLEOTIDE SEQUENCE [LARGE SCALE GENOMIC DNA]</scope>
    <source>
        <strain evidence="3 4">93-53</strain>
    </source>
</reference>
<keyword evidence="1" id="KW-0175">Coiled coil</keyword>
<dbReference type="GeneID" id="63823979"/>
<protein>
    <submittedName>
        <fullName evidence="3">Uncharacterized protein</fullName>
    </submittedName>
</protein>
<proteinExistence type="predicted"/>
<evidence type="ECO:0000256" key="1">
    <source>
        <dbReference type="SAM" id="Coils"/>
    </source>
</evidence>
<feature type="region of interest" description="Disordered" evidence="2">
    <location>
        <begin position="185"/>
        <end position="204"/>
    </location>
</feature>
<feature type="coiled-coil region" evidence="1">
    <location>
        <begin position="330"/>
        <end position="357"/>
    </location>
</feature>
<accession>A0A165EVS0</accession>